<sequence length="223" mass="25331">MQLNPFNLFLALASTSAVFAQDTTDLKQNQCHNTTSKFTDHVNGPDCLCKDKQVVPILDKYFVDNFSQCYNSTSLYFSSMPNICSDACFAPTVIGSSYVQEYCPQTNNTVPEYQNSLSSSSIVSKIPTKNLVYRSWANMNVSKLACTRYEKEVYCLDRLFRVQSFYSSSQVGTDVSNHTDEICHTCNKRFVQELDDPKLVPMVYIHQLVDPVGIFNFIKKTCF</sequence>
<protein>
    <submittedName>
        <fullName evidence="2">Uncharacterized protein</fullName>
    </submittedName>
</protein>
<keyword evidence="1" id="KW-0732">Signal</keyword>
<reference evidence="2 3" key="1">
    <citation type="journal article" date="2015" name="Genome Biol. Evol.">
        <title>Phylogenomic analyses indicate that early fungi evolved digesting cell walls of algal ancestors of land plants.</title>
        <authorList>
            <person name="Chang Y."/>
            <person name="Wang S."/>
            <person name="Sekimoto S."/>
            <person name="Aerts A.L."/>
            <person name="Choi C."/>
            <person name="Clum A."/>
            <person name="LaButti K.M."/>
            <person name="Lindquist E.A."/>
            <person name="Yee Ngan C."/>
            <person name="Ohm R.A."/>
            <person name="Salamov A.A."/>
            <person name="Grigoriev I.V."/>
            <person name="Spatafora J.W."/>
            <person name="Berbee M.L."/>
        </authorList>
    </citation>
    <scope>NUCLEOTIDE SEQUENCE [LARGE SCALE GENOMIC DNA]</scope>
    <source>
        <strain evidence="2 3">NRRL 28638</strain>
    </source>
</reference>
<evidence type="ECO:0000256" key="1">
    <source>
        <dbReference type="SAM" id="SignalP"/>
    </source>
</evidence>
<organism evidence="2 3">
    <name type="scientific">Conidiobolus coronatus (strain ATCC 28846 / CBS 209.66 / NRRL 28638)</name>
    <name type="common">Delacroixia coronata</name>
    <dbReference type="NCBI Taxonomy" id="796925"/>
    <lineage>
        <taxon>Eukaryota</taxon>
        <taxon>Fungi</taxon>
        <taxon>Fungi incertae sedis</taxon>
        <taxon>Zoopagomycota</taxon>
        <taxon>Entomophthoromycotina</taxon>
        <taxon>Entomophthoromycetes</taxon>
        <taxon>Entomophthorales</taxon>
        <taxon>Ancylistaceae</taxon>
        <taxon>Conidiobolus</taxon>
    </lineage>
</organism>
<feature type="chain" id="PRO_5007294194" evidence="1">
    <location>
        <begin position="21"/>
        <end position="223"/>
    </location>
</feature>
<feature type="signal peptide" evidence="1">
    <location>
        <begin position="1"/>
        <end position="20"/>
    </location>
</feature>
<gene>
    <name evidence="2" type="ORF">CONCODRAFT_80268</name>
</gene>
<name>A0A137NWM2_CONC2</name>
<evidence type="ECO:0000313" key="3">
    <source>
        <dbReference type="Proteomes" id="UP000070444"/>
    </source>
</evidence>
<accession>A0A137NWM2</accession>
<keyword evidence="3" id="KW-1185">Reference proteome</keyword>
<evidence type="ECO:0000313" key="2">
    <source>
        <dbReference type="EMBL" id="KXN67157.1"/>
    </source>
</evidence>
<dbReference type="EMBL" id="KQ964656">
    <property type="protein sequence ID" value="KXN67157.1"/>
    <property type="molecule type" value="Genomic_DNA"/>
</dbReference>
<proteinExistence type="predicted"/>
<dbReference type="AlphaFoldDB" id="A0A137NWM2"/>
<dbReference type="Proteomes" id="UP000070444">
    <property type="component" value="Unassembled WGS sequence"/>
</dbReference>